<organism evidence="1 2">
    <name type="scientific">Chlamydomonas schloesseri</name>
    <dbReference type="NCBI Taxonomy" id="2026947"/>
    <lineage>
        <taxon>Eukaryota</taxon>
        <taxon>Viridiplantae</taxon>
        <taxon>Chlorophyta</taxon>
        <taxon>core chlorophytes</taxon>
        <taxon>Chlorophyceae</taxon>
        <taxon>CS clade</taxon>
        <taxon>Chlamydomonadales</taxon>
        <taxon>Chlamydomonadaceae</taxon>
        <taxon>Chlamydomonas</taxon>
    </lineage>
</organism>
<name>A0A835THE5_9CHLO</name>
<evidence type="ECO:0000313" key="2">
    <source>
        <dbReference type="Proteomes" id="UP000613740"/>
    </source>
</evidence>
<keyword evidence="2" id="KW-1185">Reference proteome</keyword>
<dbReference type="AlphaFoldDB" id="A0A835THE5"/>
<dbReference type="PANTHER" id="PTHR12203:SF35">
    <property type="entry name" value="PROTEIN O-GLUCOSYLTRANSFERASE 1"/>
    <property type="match status" value="1"/>
</dbReference>
<evidence type="ECO:0008006" key="3">
    <source>
        <dbReference type="Google" id="ProtNLM"/>
    </source>
</evidence>
<reference evidence="1" key="1">
    <citation type="journal article" date="2020" name="bioRxiv">
        <title>Comparative genomics of Chlamydomonas.</title>
        <authorList>
            <person name="Craig R.J."/>
            <person name="Hasan A.R."/>
            <person name="Ness R.W."/>
            <person name="Keightley P.D."/>
        </authorList>
    </citation>
    <scope>NUCLEOTIDE SEQUENCE</scope>
    <source>
        <strain evidence="1">CCAP 11/173</strain>
    </source>
</reference>
<dbReference type="PANTHER" id="PTHR12203">
    <property type="entry name" value="KDEL LYS-ASP-GLU-LEU CONTAINING - RELATED"/>
    <property type="match status" value="1"/>
</dbReference>
<comment type="caution">
    <text evidence="1">The sequence shown here is derived from an EMBL/GenBank/DDBJ whole genome shotgun (WGS) entry which is preliminary data.</text>
</comment>
<dbReference type="Proteomes" id="UP000613740">
    <property type="component" value="Unassembled WGS sequence"/>
</dbReference>
<protein>
    <recommendedName>
        <fullName evidence="3">Glycosyl transferase CAP10 domain-containing protein</fullName>
    </recommendedName>
</protein>
<dbReference type="InterPro" id="IPR051091">
    <property type="entry name" value="O-Glucosyltr/Glycosyltrsf_90"/>
</dbReference>
<sequence>MVALLDGGSQCLRGSMGGGLLVQDAAGTRITRGDVLWTSFGCDGPIGGAVLECLLGGVTALSGQRGVRVCVLGIQGDGGLPPCDALLGACRAAGCALLTVEVSHPLTQLPRHPTFFTVPPSSAWFAANVFDDPCFLSPVAWGARRPQLVWRRGVSGDKAQGLRRRTVECLSRAPGCDVRFVDKWTDGAVNPRTQPWMFGDEMSVEEQSAYKGVLVDGNTLPSNFMWAFASGACVFLATEFEFWFRGYFEPWVDFVPLPAAGSPCWATRACVANALADDATMERIARSGHATARRVFHPDFQRQELLARLGSWLQAYRN</sequence>
<gene>
    <name evidence="1" type="ORF">HYH02_010279</name>
</gene>
<proteinExistence type="predicted"/>
<evidence type="ECO:0000313" key="1">
    <source>
        <dbReference type="EMBL" id="KAG2440389.1"/>
    </source>
</evidence>
<dbReference type="EMBL" id="JAEHOD010000038">
    <property type="protein sequence ID" value="KAG2440389.1"/>
    <property type="molecule type" value="Genomic_DNA"/>
</dbReference>
<accession>A0A835THE5</accession>